<proteinExistence type="predicted"/>
<dbReference type="Proteomes" id="UP000177152">
    <property type="component" value="Unassembled WGS sequence"/>
</dbReference>
<dbReference type="CDD" id="cd03801">
    <property type="entry name" value="GT4_PimA-like"/>
    <property type="match status" value="1"/>
</dbReference>
<protein>
    <recommendedName>
        <fullName evidence="1">Glycosyltransferase subfamily 4-like N-terminal domain-containing protein</fullName>
    </recommendedName>
</protein>
<dbReference type="AlphaFoldDB" id="A0A1G2K5D9"/>
<dbReference type="EMBL" id="MHQC01000032">
    <property type="protein sequence ID" value="OGZ94642.1"/>
    <property type="molecule type" value="Genomic_DNA"/>
</dbReference>
<dbReference type="SUPFAM" id="SSF53756">
    <property type="entry name" value="UDP-Glycosyltransferase/glycogen phosphorylase"/>
    <property type="match status" value="1"/>
</dbReference>
<reference evidence="2 3" key="1">
    <citation type="journal article" date="2016" name="Nat. Commun.">
        <title>Thousands of microbial genomes shed light on interconnected biogeochemical processes in an aquifer system.</title>
        <authorList>
            <person name="Anantharaman K."/>
            <person name="Brown C.T."/>
            <person name="Hug L.A."/>
            <person name="Sharon I."/>
            <person name="Castelle C.J."/>
            <person name="Probst A.J."/>
            <person name="Thomas B.C."/>
            <person name="Singh A."/>
            <person name="Wilkins M.J."/>
            <person name="Karaoz U."/>
            <person name="Brodie E.L."/>
            <person name="Williams K.H."/>
            <person name="Hubbard S.S."/>
            <person name="Banfield J.F."/>
        </authorList>
    </citation>
    <scope>NUCLEOTIDE SEQUENCE [LARGE SCALE GENOMIC DNA]</scope>
</reference>
<dbReference type="InterPro" id="IPR028098">
    <property type="entry name" value="Glyco_trans_4-like_N"/>
</dbReference>
<sequence>MKVLMLSIDPLIFEEGSEVRERMKEYGTLFDDLRVIVYTHPGYAKEELAQNVRIYPTNTGLKFSYFFKAFSLGRRILKEGGYKKNDAVITSQDAMTNIAGFLLRAFTGISLQVQIHTDFLSPNFKKESFKNSMRYRLYRWSARHADCVRVVSERLKASLEGKFRIHEWRISVLPIFVDGEAIRNAVPSTKVHDKYPSYDFIILMASRVTTEKNIDMACLAMREVIKKFPRTLLLVVGDGPEKNRLKDLYGTTPQRPVSFDDATEEKPFDGPMVIFEDAVPYETLLSYYKTADMFLVTSNYEGYGRTILEALASGLPVFSADVGIAREAIRINETGRIFPVGNSRNLADILIKVFYEFENYNLMRLRTKELSKTLLASSKSEYLESFRQSLVTCGSAPRN</sequence>
<dbReference type="Pfam" id="PF13692">
    <property type="entry name" value="Glyco_trans_1_4"/>
    <property type="match status" value="1"/>
</dbReference>
<evidence type="ECO:0000259" key="1">
    <source>
        <dbReference type="Pfam" id="PF13439"/>
    </source>
</evidence>
<organism evidence="2 3">
    <name type="scientific">Candidatus Sungbacteria bacterium RIFCSPHIGHO2_01_FULL_47_32</name>
    <dbReference type="NCBI Taxonomy" id="1802264"/>
    <lineage>
        <taxon>Bacteria</taxon>
        <taxon>Candidatus Sungiibacteriota</taxon>
    </lineage>
</organism>
<dbReference type="Pfam" id="PF13439">
    <property type="entry name" value="Glyco_transf_4"/>
    <property type="match status" value="1"/>
</dbReference>
<dbReference type="InterPro" id="IPR050194">
    <property type="entry name" value="Glycosyltransferase_grp1"/>
</dbReference>
<dbReference type="PANTHER" id="PTHR45947:SF3">
    <property type="entry name" value="SULFOQUINOVOSYL TRANSFERASE SQD2"/>
    <property type="match status" value="1"/>
</dbReference>
<dbReference type="GO" id="GO:0016757">
    <property type="term" value="F:glycosyltransferase activity"/>
    <property type="evidence" value="ECO:0007669"/>
    <property type="project" value="TreeGrafter"/>
</dbReference>
<accession>A0A1G2K5D9</accession>
<feature type="domain" description="Glycosyltransferase subfamily 4-like N-terminal" evidence="1">
    <location>
        <begin position="34"/>
        <end position="178"/>
    </location>
</feature>
<comment type="caution">
    <text evidence="2">The sequence shown here is derived from an EMBL/GenBank/DDBJ whole genome shotgun (WGS) entry which is preliminary data.</text>
</comment>
<evidence type="ECO:0000313" key="3">
    <source>
        <dbReference type="Proteomes" id="UP000177152"/>
    </source>
</evidence>
<dbReference type="Gene3D" id="3.40.50.2000">
    <property type="entry name" value="Glycogen Phosphorylase B"/>
    <property type="match status" value="2"/>
</dbReference>
<evidence type="ECO:0000313" key="2">
    <source>
        <dbReference type="EMBL" id="OGZ94642.1"/>
    </source>
</evidence>
<gene>
    <name evidence="2" type="ORF">A2633_01330</name>
</gene>
<dbReference type="PANTHER" id="PTHR45947">
    <property type="entry name" value="SULFOQUINOVOSYL TRANSFERASE SQD2"/>
    <property type="match status" value="1"/>
</dbReference>
<name>A0A1G2K5D9_9BACT</name>